<reference evidence="3" key="1">
    <citation type="submission" date="2013-09" db="EMBL/GenBank/DDBJ databases">
        <title>The Genome Sequence of Anopheles maculatus species B.</title>
        <authorList>
            <consortium name="The Broad Institute Genomics Platform"/>
            <person name="Neafsey D.E."/>
            <person name="Besansky N."/>
            <person name="Howell P."/>
            <person name="Walton C."/>
            <person name="Young S.K."/>
            <person name="Zeng Q."/>
            <person name="Gargeya S."/>
            <person name="Fitzgerald M."/>
            <person name="Haas B."/>
            <person name="Abouelleil A."/>
            <person name="Allen A.W."/>
            <person name="Alvarado L."/>
            <person name="Arachchi H.M."/>
            <person name="Berlin A.M."/>
            <person name="Chapman S.B."/>
            <person name="Gainer-Dewar J."/>
            <person name="Goldberg J."/>
            <person name="Griggs A."/>
            <person name="Gujja S."/>
            <person name="Hansen M."/>
            <person name="Howarth C."/>
            <person name="Imamovic A."/>
            <person name="Ireland A."/>
            <person name="Larimer J."/>
            <person name="McCowan C."/>
            <person name="Murphy C."/>
            <person name="Pearson M."/>
            <person name="Poon T.W."/>
            <person name="Priest M."/>
            <person name="Roberts A."/>
            <person name="Saif S."/>
            <person name="Shea T."/>
            <person name="Sisk P."/>
            <person name="Sykes S."/>
            <person name="Wortman J."/>
            <person name="Nusbaum C."/>
            <person name="Birren B."/>
        </authorList>
    </citation>
    <scope>NUCLEOTIDE SEQUENCE [LARGE SCALE GENOMIC DNA]</scope>
    <source>
        <strain evidence="3">maculatus3</strain>
    </source>
</reference>
<feature type="transmembrane region" description="Helical" evidence="1">
    <location>
        <begin position="149"/>
        <end position="167"/>
    </location>
</feature>
<evidence type="ECO:0000313" key="3">
    <source>
        <dbReference type="Proteomes" id="UP000075901"/>
    </source>
</evidence>
<reference evidence="2" key="2">
    <citation type="submission" date="2020-05" db="UniProtKB">
        <authorList>
            <consortium name="EnsemblMetazoa"/>
        </authorList>
    </citation>
    <scope>IDENTIFICATION</scope>
    <source>
        <strain evidence="2">maculatus3</strain>
    </source>
</reference>
<evidence type="ECO:0000256" key="1">
    <source>
        <dbReference type="SAM" id="Phobius"/>
    </source>
</evidence>
<proteinExistence type="predicted"/>
<keyword evidence="1" id="KW-0472">Membrane</keyword>
<keyword evidence="3" id="KW-1185">Reference proteome</keyword>
<evidence type="ECO:0000313" key="2">
    <source>
        <dbReference type="EnsemblMetazoa" id="AMAM013862-PA"/>
    </source>
</evidence>
<dbReference type="AlphaFoldDB" id="A0A182SUT7"/>
<name>A0A182SUT7_9DIPT</name>
<dbReference type="Proteomes" id="UP000075901">
    <property type="component" value="Unassembled WGS sequence"/>
</dbReference>
<sequence length="194" mass="22522">MNIPPLHYLNKIGAADVFRYDSGSKKIVEVLKHNRSKPGFTNRKQLIGSNLTFGKLLVGRPEQPILIWIFRLMEVYFNLTVNLRDYDRVVDIYDALDRGEIDLGMIVEPILNTTLNRIVILKMDQHLYLPMNHTHHSDTFFIDIFAHDLRYAIVSLVMLIILLNAILTRKHSPIRHLLFVYELLSGTRAYPNPT</sequence>
<accession>A0A182SUT7</accession>
<dbReference type="EnsemblMetazoa" id="AMAM013862-RA">
    <property type="protein sequence ID" value="AMAM013862-PA"/>
    <property type="gene ID" value="AMAM013862"/>
</dbReference>
<dbReference type="VEuPathDB" id="VectorBase:AMAM013862"/>
<keyword evidence="1" id="KW-0812">Transmembrane</keyword>
<keyword evidence="1" id="KW-1133">Transmembrane helix</keyword>
<protein>
    <submittedName>
        <fullName evidence="2">Uncharacterized protein</fullName>
    </submittedName>
</protein>
<organism evidence="2 3">
    <name type="scientific">Anopheles maculatus</name>
    <dbReference type="NCBI Taxonomy" id="74869"/>
    <lineage>
        <taxon>Eukaryota</taxon>
        <taxon>Metazoa</taxon>
        <taxon>Ecdysozoa</taxon>
        <taxon>Arthropoda</taxon>
        <taxon>Hexapoda</taxon>
        <taxon>Insecta</taxon>
        <taxon>Pterygota</taxon>
        <taxon>Neoptera</taxon>
        <taxon>Endopterygota</taxon>
        <taxon>Diptera</taxon>
        <taxon>Nematocera</taxon>
        <taxon>Culicoidea</taxon>
        <taxon>Culicidae</taxon>
        <taxon>Anophelinae</taxon>
        <taxon>Anopheles</taxon>
        <taxon>Anopheles maculatus group</taxon>
    </lineage>
</organism>